<evidence type="ECO:0000256" key="8">
    <source>
        <dbReference type="ARBA" id="ARBA00047838"/>
    </source>
</evidence>
<dbReference type="HAMAP" id="MF_00278">
    <property type="entry name" value="HisH"/>
    <property type="match status" value="1"/>
</dbReference>
<dbReference type="PANTHER" id="PTHR42701:SF1">
    <property type="entry name" value="IMIDAZOLE GLYCEROL PHOSPHATE SYNTHASE SUBUNIT HISH"/>
    <property type="match status" value="1"/>
</dbReference>
<evidence type="ECO:0000256" key="4">
    <source>
        <dbReference type="ARBA" id="ARBA00022801"/>
    </source>
</evidence>
<comment type="catalytic activity">
    <reaction evidence="8 10">
        <text>5-[(5-phospho-1-deoxy-D-ribulos-1-ylimino)methylamino]-1-(5-phospho-beta-D-ribosyl)imidazole-4-carboxamide + L-glutamine = D-erythro-1-(imidazol-4-yl)glycerol 3-phosphate + 5-amino-1-(5-phospho-beta-D-ribosyl)imidazole-4-carboxamide + L-glutamate + H(+)</text>
        <dbReference type="Rhea" id="RHEA:24793"/>
        <dbReference type="ChEBI" id="CHEBI:15378"/>
        <dbReference type="ChEBI" id="CHEBI:29985"/>
        <dbReference type="ChEBI" id="CHEBI:58278"/>
        <dbReference type="ChEBI" id="CHEBI:58359"/>
        <dbReference type="ChEBI" id="CHEBI:58475"/>
        <dbReference type="ChEBI" id="CHEBI:58525"/>
        <dbReference type="EC" id="4.3.2.10"/>
    </reaction>
</comment>
<keyword evidence="14" id="KW-1185">Reference proteome</keyword>
<dbReference type="PANTHER" id="PTHR42701">
    <property type="entry name" value="IMIDAZOLE GLYCEROL PHOSPHATE SYNTHASE SUBUNIT HISH"/>
    <property type="match status" value="1"/>
</dbReference>
<sequence length="216" mass="23091">MSATVAIADYGIGNLMSASRAFQHVGAEASLVRDPDQLRKADRVVVPGVGAFGDCVRALTASGLREAVMEVIAAGRPVLGICVGMQMLFDHGDEFGGHAGLGVIPGRVSRIPDLTLEGAPLKIPHIGWTALEPPREANDPALWEETILRSTPVGTPMYFVHSFTVIPENWRHRLADAHHGGQRIAAVVRKDNVSGAQFHPEKSGPAGLRLIADFVR</sequence>
<feature type="active site" evidence="10 11">
    <location>
        <position position="199"/>
    </location>
</feature>
<dbReference type="Proteomes" id="UP000603912">
    <property type="component" value="Unassembled WGS sequence"/>
</dbReference>
<reference evidence="13" key="2">
    <citation type="submission" date="2020-09" db="EMBL/GenBank/DDBJ databases">
        <authorList>
            <person name="Sun Q."/>
            <person name="Zhou Y."/>
        </authorList>
    </citation>
    <scope>NUCLEOTIDE SEQUENCE</scope>
    <source>
        <strain evidence="13">CGMCC 1.12214</strain>
    </source>
</reference>
<protein>
    <recommendedName>
        <fullName evidence="10">Imidazole glycerol phosphate synthase subunit HisH</fullName>
        <ecNumber evidence="10">4.3.2.10</ecNumber>
    </recommendedName>
    <alternativeName>
        <fullName evidence="10">IGP synthase glutaminase subunit</fullName>
        <ecNumber evidence="10">3.5.1.2</ecNumber>
    </alternativeName>
    <alternativeName>
        <fullName evidence="10">IGP synthase subunit HisH</fullName>
    </alternativeName>
    <alternativeName>
        <fullName evidence="10">ImGP synthase subunit HisH</fullName>
        <shortName evidence="10">IGPS subunit HisH</shortName>
    </alternativeName>
</protein>
<dbReference type="EMBL" id="BMES01000001">
    <property type="protein sequence ID" value="GGH15544.1"/>
    <property type="molecule type" value="Genomic_DNA"/>
</dbReference>
<evidence type="ECO:0000256" key="6">
    <source>
        <dbReference type="ARBA" id="ARBA00023102"/>
    </source>
</evidence>
<gene>
    <name evidence="13" type="primary">hisH1</name>
    <name evidence="10" type="synonym">hisH</name>
    <name evidence="13" type="ORF">GCM10007036_15620</name>
</gene>
<comment type="caution">
    <text evidence="13">The sequence shown here is derived from an EMBL/GenBank/DDBJ whole genome shotgun (WGS) entry which is preliminary data.</text>
</comment>
<evidence type="ECO:0000256" key="10">
    <source>
        <dbReference type="HAMAP-Rule" id="MF_00278"/>
    </source>
</evidence>
<dbReference type="GO" id="GO:0004359">
    <property type="term" value="F:glutaminase activity"/>
    <property type="evidence" value="ECO:0007669"/>
    <property type="project" value="UniProtKB-EC"/>
</dbReference>
<evidence type="ECO:0000256" key="1">
    <source>
        <dbReference type="ARBA" id="ARBA00005091"/>
    </source>
</evidence>
<dbReference type="InterPro" id="IPR017926">
    <property type="entry name" value="GATASE"/>
</dbReference>
<dbReference type="RefSeq" id="WP_188517083.1">
    <property type="nucleotide sequence ID" value="NZ_BMES01000001.1"/>
</dbReference>
<comment type="pathway">
    <text evidence="1 10">Amino-acid biosynthesis; L-histidine biosynthesis; L-histidine from 5-phospho-alpha-D-ribose 1-diphosphate: step 5/9.</text>
</comment>
<comment type="function">
    <text evidence="10">IGPS catalyzes the conversion of PRFAR and glutamine to IGP, AICAR and glutamate. The HisH subunit catalyzes the hydrolysis of glutamine to glutamate and ammonia as part of the synthesis of IGP and AICAR. The resulting ammonia molecule is channeled to the active site of HisF.</text>
</comment>
<evidence type="ECO:0000259" key="12">
    <source>
        <dbReference type="Pfam" id="PF00117"/>
    </source>
</evidence>
<dbReference type="CDD" id="cd01748">
    <property type="entry name" value="GATase1_IGP_Synthase"/>
    <property type="match status" value="1"/>
</dbReference>
<dbReference type="Gene3D" id="3.40.50.880">
    <property type="match status" value="1"/>
</dbReference>
<evidence type="ECO:0000256" key="3">
    <source>
        <dbReference type="ARBA" id="ARBA00022605"/>
    </source>
</evidence>
<evidence type="ECO:0000256" key="9">
    <source>
        <dbReference type="ARBA" id="ARBA00049534"/>
    </source>
</evidence>
<dbReference type="GO" id="GO:0000107">
    <property type="term" value="F:imidazoleglycerol-phosphate synthase activity"/>
    <property type="evidence" value="ECO:0007669"/>
    <property type="project" value="UniProtKB-UniRule"/>
</dbReference>
<evidence type="ECO:0000256" key="7">
    <source>
        <dbReference type="ARBA" id="ARBA00023239"/>
    </source>
</evidence>
<feature type="active site" evidence="10 11">
    <location>
        <position position="201"/>
    </location>
</feature>
<dbReference type="InterPro" id="IPR010139">
    <property type="entry name" value="Imidazole-glycPsynth_HisH"/>
</dbReference>
<dbReference type="EC" id="3.5.1.2" evidence="10"/>
<keyword evidence="6 10" id="KW-0368">Histidine biosynthesis</keyword>
<keyword evidence="10" id="KW-0963">Cytoplasm</keyword>
<dbReference type="SUPFAM" id="SSF52317">
    <property type="entry name" value="Class I glutamine amidotransferase-like"/>
    <property type="match status" value="1"/>
</dbReference>
<dbReference type="GO" id="GO:0000105">
    <property type="term" value="P:L-histidine biosynthetic process"/>
    <property type="evidence" value="ECO:0007669"/>
    <property type="project" value="UniProtKB-UniRule"/>
</dbReference>
<dbReference type="GO" id="GO:0005737">
    <property type="term" value="C:cytoplasm"/>
    <property type="evidence" value="ECO:0007669"/>
    <property type="project" value="UniProtKB-SubCell"/>
</dbReference>
<dbReference type="GO" id="GO:0016829">
    <property type="term" value="F:lyase activity"/>
    <property type="evidence" value="ECO:0007669"/>
    <property type="project" value="UniProtKB-KW"/>
</dbReference>
<dbReference type="InterPro" id="IPR029062">
    <property type="entry name" value="Class_I_gatase-like"/>
</dbReference>
<keyword evidence="7 10" id="KW-0456">Lyase</keyword>
<comment type="catalytic activity">
    <reaction evidence="9 10">
        <text>L-glutamine + H2O = L-glutamate + NH4(+)</text>
        <dbReference type="Rhea" id="RHEA:15889"/>
        <dbReference type="ChEBI" id="CHEBI:15377"/>
        <dbReference type="ChEBI" id="CHEBI:28938"/>
        <dbReference type="ChEBI" id="CHEBI:29985"/>
        <dbReference type="ChEBI" id="CHEBI:58359"/>
        <dbReference type="EC" id="3.5.1.2"/>
    </reaction>
</comment>
<feature type="domain" description="Glutamine amidotransferase" evidence="12">
    <location>
        <begin position="7"/>
        <end position="215"/>
    </location>
</feature>
<dbReference type="EC" id="4.3.2.10" evidence="10"/>
<keyword evidence="3 10" id="KW-0028">Amino-acid biosynthesis</keyword>
<comment type="subunit">
    <text evidence="2 10">Heterodimer of HisH and HisF.</text>
</comment>
<dbReference type="PROSITE" id="PS51273">
    <property type="entry name" value="GATASE_TYPE_1"/>
    <property type="match status" value="1"/>
</dbReference>
<keyword evidence="4 10" id="KW-0378">Hydrolase</keyword>
<keyword evidence="5 10" id="KW-0315">Glutamine amidotransferase</keyword>
<reference evidence="13" key="1">
    <citation type="journal article" date="2014" name="Int. J. Syst. Evol. Microbiol.">
        <title>Complete genome sequence of Corynebacterium casei LMG S-19264T (=DSM 44701T), isolated from a smear-ripened cheese.</title>
        <authorList>
            <consortium name="US DOE Joint Genome Institute (JGI-PGF)"/>
            <person name="Walter F."/>
            <person name="Albersmeier A."/>
            <person name="Kalinowski J."/>
            <person name="Ruckert C."/>
        </authorList>
    </citation>
    <scope>NUCLEOTIDE SEQUENCE</scope>
    <source>
        <strain evidence="13">CGMCC 1.12214</strain>
    </source>
</reference>
<evidence type="ECO:0000256" key="5">
    <source>
        <dbReference type="ARBA" id="ARBA00022962"/>
    </source>
</evidence>
<dbReference type="PIRSF" id="PIRSF000495">
    <property type="entry name" value="Amidotransf_hisH"/>
    <property type="match status" value="1"/>
</dbReference>
<name>A0A917I6C3_9HYPH</name>
<dbReference type="AlphaFoldDB" id="A0A917I6C3"/>
<evidence type="ECO:0000256" key="11">
    <source>
        <dbReference type="PIRSR" id="PIRSR000495-1"/>
    </source>
</evidence>
<organism evidence="13 14">
    <name type="scientific">Alsobacter metallidurans</name>
    <dbReference type="NCBI Taxonomy" id="340221"/>
    <lineage>
        <taxon>Bacteria</taxon>
        <taxon>Pseudomonadati</taxon>
        <taxon>Pseudomonadota</taxon>
        <taxon>Alphaproteobacteria</taxon>
        <taxon>Hyphomicrobiales</taxon>
        <taxon>Alsobacteraceae</taxon>
        <taxon>Alsobacter</taxon>
    </lineage>
</organism>
<evidence type="ECO:0000313" key="14">
    <source>
        <dbReference type="Proteomes" id="UP000603912"/>
    </source>
</evidence>
<evidence type="ECO:0000256" key="2">
    <source>
        <dbReference type="ARBA" id="ARBA00011152"/>
    </source>
</evidence>
<dbReference type="NCBIfam" id="TIGR01855">
    <property type="entry name" value="IMP_synth_hisH"/>
    <property type="match status" value="1"/>
</dbReference>
<proteinExistence type="inferred from homology"/>
<dbReference type="Pfam" id="PF00117">
    <property type="entry name" value="GATase"/>
    <property type="match status" value="1"/>
</dbReference>
<comment type="subcellular location">
    <subcellularLocation>
        <location evidence="10">Cytoplasm</location>
    </subcellularLocation>
</comment>
<accession>A0A917I6C3</accession>
<feature type="active site" description="Nucleophile" evidence="10 11">
    <location>
        <position position="82"/>
    </location>
</feature>
<evidence type="ECO:0000313" key="13">
    <source>
        <dbReference type="EMBL" id="GGH15544.1"/>
    </source>
</evidence>